<reference evidence="3 4" key="1">
    <citation type="journal article" date="2017" name="Infect. Genet. Evol.">
        <title>Comparative genome analysis of fish pathogen Flavobacterium columnare reveals extensive sequence diversity within the species.</title>
        <authorList>
            <person name="Kayansamruaj P."/>
            <person name="Dong H.T."/>
            <person name="Hirono I."/>
            <person name="Kondo H."/>
            <person name="Senapin S."/>
            <person name="Rodkhum C."/>
        </authorList>
    </citation>
    <scope>NUCLEOTIDE SEQUENCE [LARGE SCALE GENOMIC DNA]</scope>
    <source>
        <strain evidence="3 4">1214</strain>
    </source>
</reference>
<proteinExistence type="predicted"/>
<evidence type="ECO:0000313" key="4">
    <source>
        <dbReference type="Proteomes" id="UP000198034"/>
    </source>
</evidence>
<dbReference type="InterPro" id="IPR000582">
    <property type="entry name" value="Acyl-CoA-binding_protein"/>
</dbReference>
<keyword evidence="1" id="KW-0446">Lipid-binding</keyword>
<dbReference type="EMBL" id="MTCY01000004">
    <property type="protein sequence ID" value="OWP79417.1"/>
    <property type="molecule type" value="Genomic_DNA"/>
</dbReference>
<dbReference type="PROSITE" id="PS51228">
    <property type="entry name" value="ACB_2"/>
    <property type="match status" value="1"/>
</dbReference>
<dbReference type="GO" id="GO:0006631">
    <property type="term" value="P:fatty acid metabolic process"/>
    <property type="evidence" value="ECO:0007669"/>
    <property type="project" value="TreeGrafter"/>
</dbReference>
<gene>
    <name evidence="3" type="ORF">BWK62_02670</name>
</gene>
<accession>A0A246GDL7</accession>
<protein>
    <submittedName>
        <fullName evidence="3">Phosphatidylserine decarboxylase</fullName>
    </submittedName>
</protein>
<dbReference type="SUPFAM" id="SSF47027">
    <property type="entry name" value="Acyl-CoA binding protein"/>
    <property type="match status" value="1"/>
</dbReference>
<evidence type="ECO:0000313" key="3">
    <source>
        <dbReference type="EMBL" id="OWP79417.1"/>
    </source>
</evidence>
<dbReference type="InterPro" id="IPR014352">
    <property type="entry name" value="FERM/acyl-CoA-bd_prot_sf"/>
</dbReference>
<dbReference type="PANTHER" id="PTHR23310">
    <property type="entry name" value="ACYL-COA-BINDING PROTEIN, ACBP"/>
    <property type="match status" value="1"/>
</dbReference>
<dbReference type="Proteomes" id="UP000198034">
    <property type="component" value="Unassembled WGS sequence"/>
</dbReference>
<dbReference type="PRINTS" id="PR00689">
    <property type="entry name" value="ACOABINDINGP"/>
</dbReference>
<name>A0A246GDL7_9FLAO</name>
<dbReference type="AlphaFoldDB" id="A0A246GDL7"/>
<comment type="caution">
    <text evidence="3">The sequence shown here is derived from an EMBL/GenBank/DDBJ whole genome shotgun (WGS) entry which is preliminary data.</text>
</comment>
<feature type="domain" description="ACB" evidence="2">
    <location>
        <begin position="6"/>
        <end position="91"/>
    </location>
</feature>
<dbReference type="PANTHER" id="PTHR23310:SF62">
    <property type="entry name" value="ACYL-COA BINDING PROTEIN 1, ISOFORM A"/>
    <property type="match status" value="1"/>
</dbReference>
<dbReference type="Pfam" id="PF00887">
    <property type="entry name" value="ACBP"/>
    <property type="match status" value="1"/>
</dbReference>
<sequence length="91" mass="10718">MFDQELDTKFKEAFIKVSKMQQDSLPQDVMLRLYAYYKQASYGSMSNMNYNSLDVRDAFKLNAWMQVSNLSIEEAKKKYIDLVNEIVTINE</sequence>
<dbReference type="Gene3D" id="1.20.80.10">
    <property type="match status" value="1"/>
</dbReference>
<evidence type="ECO:0000259" key="2">
    <source>
        <dbReference type="PROSITE" id="PS51228"/>
    </source>
</evidence>
<dbReference type="GO" id="GO:0000062">
    <property type="term" value="F:fatty-acyl-CoA binding"/>
    <property type="evidence" value="ECO:0007669"/>
    <property type="project" value="InterPro"/>
</dbReference>
<dbReference type="InterPro" id="IPR035984">
    <property type="entry name" value="Acyl-CoA-binding_sf"/>
</dbReference>
<organism evidence="3 4">
    <name type="scientific">Flavobacterium columnare</name>
    <dbReference type="NCBI Taxonomy" id="996"/>
    <lineage>
        <taxon>Bacteria</taxon>
        <taxon>Pseudomonadati</taxon>
        <taxon>Bacteroidota</taxon>
        <taxon>Flavobacteriia</taxon>
        <taxon>Flavobacteriales</taxon>
        <taxon>Flavobacteriaceae</taxon>
        <taxon>Flavobacterium</taxon>
    </lineage>
</organism>
<evidence type="ECO:0000256" key="1">
    <source>
        <dbReference type="ARBA" id="ARBA00023121"/>
    </source>
</evidence>
<dbReference type="OrthoDB" id="981216at2"/>